<comment type="caution">
    <text evidence="1">The sequence shown here is derived from an EMBL/GenBank/DDBJ whole genome shotgun (WGS) entry which is preliminary data.</text>
</comment>
<accession>A0A5J4PM83</accession>
<organism evidence="1">
    <name type="scientific">termite gut metagenome</name>
    <dbReference type="NCBI Taxonomy" id="433724"/>
    <lineage>
        <taxon>unclassified sequences</taxon>
        <taxon>metagenomes</taxon>
        <taxon>organismal metagenomes</taxon>
    </lineage>
</organism>
<name>A0A5J4PM83_9ZZZZ</name>
<reference evidence="1" key="1">
    <citation type="submission" date="2019-03" db="EMBL/GenBank/DDBJ databases">
        <title>Single cell metagenomics reveals metabolic interactions within the superorganism composed of flagellate Streblomastix strix and complex community of Bacteroidetes bacteria on its surface.</title>
        <authorList>
            <person name="Treitli S.C."/>
            <person name="Kolisko M."/>
            <person name="Husnik F."/>
            <person name="Keeling P."/>
            <person name="Hampl V."/>
        </authorList>
    </citation>
    <scope>NUCLEOTIDE SEQUENCE</scope>
    <source>
        <strain evidence="1">STM</strain>
    </source>
</reference>
<feature type="non-terminal residue" evidence="1">
    <location>
        <position position="115"/>
    </location>
</feature>
<evidence type="ECO:0000313" key="1">
    <source>
        <dbReference type="EMBL" id="KAA6309684.1"/>
    </source>
</evidence>
<gene>
    <name evidence="1" type="ORF">EZS27_038877</name>
</gene>
<sequence>MSFLQTSVYFLVFQWIVLLKNRYMDRQLNYCLNLLFFCNFGHRIPKDRIRQTVRQSSNYFSNSQPVGISHATVTISNGDTTFTLSESQNGEYLTDADVLGVEGKTYMLKVIVEFN</sequence>
<dbReference type="AlphaFoldDB" id="A0A5J4PM83"/>
<protein>
    <submittedName>
        <fullName evidence="1">Uncharacterized protein</fullName>
    </submittedName>
</protein>
<proteinExistence type="predicted"/>
<dbReference type="EMBL" id="SNRY01007824">
    <property type="protein sequence ID" value="KAA6309684.1"/>
    <property type="molecule type" value="Genomic_DNA"/>
</dbReference>